<gene>
    <name evidence="7" type="ORF">FHU29_002900</name>
</gene>
<keyword evidence="3 4" id="KW-0949">S-adenosyl-L-methionine</keyword>
<feature type="compositionally biased region" description="Basic and acidic residues" evidence="5">
    <location>
        <begin position="239"/>
        <end position="248"/>
    </location>
</feature>
<dbReference type="PROSITE" id="PS51687">
    <property type="entry name" value="SAM_MT_RNA_M5U"/>
    <property type="match status" value="1"/>
</dbReference>
<evidence type="ECO:0000256" key="2">
    <source>
        <dbReference type="ARBA" id="ARBA00022679"/>
    </source>
</evidence>
<dbReference type="SUPFAM" id="SSF50249">
    <property type="entry name" value="Nucleic acid-binding proteins"/>
    <property type="match status" value="1"/>
</dbReference>
<feature type="binding site" evidence="4">
    <location>
        <position position="269"/>
    </location>
    <ligand>
        <name>S-adenosyl-L-methionine</name>
        <dbReference type="ChEBI" id="CHEBI:59789"/>
    </ligand>
</feature>
<reference evidence="7 8" key="1">
    <citation type="submission" date="2020-08" db="EMBL/GenBank/DDBJ databases">
        <title>Sequencing the genomes of 1000 actinobacteria strains.</title>
        <authorList>
            <person name="Klenk H.-P."/>
        </authorList>
    </citation>
    <scope>NUCLEOTIDE SEQUENCE [LARGE SCALE GENOMIC DNA]</scope>
    <source>
        <strain evidence="7 8">DSM 45258</strain>
    </source>
</reference>
<name>A0A839RRD2_9ACTN</name>
<dbReference type="RefSeq" id="WP_064440385.1">
    <property type="nucleotide sequence ID" value="NZ_BDDI01000008.1"/>
</dbReference>
<protein>
    <submittedName>
        <fullName evidence="7">tRNA/tmRNA/rRNA uracil-C5-methylase (TrmA/RlmC/RlmD family)</fullName>
    </submittedName>
</protein>
<dbReference type="Gene3D" id="2.40.50.1070">
    <property type="match status" value="1"/>
</dbReference>
<feature type="region of interest" description="Disordered" evidence="5">
    <location>
        <begin position="208"/>
        <end position="248"/>
    </location>
</feature>
<dbReference type="Gene3D" id="2.40.50.140">
    <property type="entry name" value="Nucleic acid-binding proteins"/>
    <property type="match status" value="1"/>
</dbReference>
<keyword evidence="2 4" id="KW-0808">Transferase</keyword>
<dbReference type="InterPro" id="IPR002792">
    <property type="entry name" value="TRAM_dom"/>
</dbReference>
<sequence>MDNATESWRGQTVEVTLGDPAHGGWCVSRHDGRVVFVRRGIPGERVRALITDDRGGSHCFAETVEVVDPSPDRVDSVCSVSDAGAGCCDLAHIRPGRQLDVKSAVVSGQLRRIAHIDRVVSVEALQGDLSPGAVSIGGWRTRVRLGVDRTGAAGFRRHRSNDLVTRLDCPQPVPDLLSGIGSRKWTPGAELQVVRDGNGTRHIVEIAPAHAGGRRPSRTDSAEQQRRSAAARRAARARPRSEAVREGSGRAVEYVHGRPFEIAASGFWQAHKNAAEQYAGIVAEWADLRPGEGAWDLYSGAGVFASVLGPQTGSGGYVEAVEAAPQSVHDGAAAVADLPQVRFHRGATERVIDNLSANPAVVVLDPPRVGAGRAVISKVAAAAPSRIIHIGCDPAAFARDCALYRAAGYSLAELRAFDAFPLTHHVECVGKFVRNR</sequence>
<evidence type="ECO:0000313" key="7">
    <source>
        <dbReference type="EMBL" id="MBB3038431.1"/>
    </source>
</evidence>
<dbReference type="Pfam" id="PF01938">
    <property type="entry name" value="TRAM"/>
    <property type="match status" value="1"/>
</dbReference>
<feature type="compositionally biased region" description="Basic residues" evidence="5">
    <location>
        <begin position="229"/>
        <end position="238"/>
    </location>
</feature>
<keyword evidence="1 4" id="KW-0489">Methyltransferase</keyword>
<dbReference type="InterPro" id="IPR029063">
    <property type="entry name" value="SAM-dependent_MTases_sf"/>
</dbReference>
<dbReference type="Pfam" id="PF05958">
    <property type="entry name" value="tRNA_U5-meth_tr"/>
    <property type="match status" value="1"/>
</dbReference>
<dbReference type="SUPFAM" id="SSF53335">
    <property type="entry name" value="S-adenosyl-L-methionine-dependent methyltransferases"/>
    <property type="match status" value="1"/>
</dbReference>
<dbReference type="PANTHER" id="PTHR11061:SF30">
    <property type="entry name" value="TRNA (URACIL(54)-C(5))-METHYLTRANSFERASE"/>
    <property type="match status" value="1"/>
</dbReference>
<keyword evidence="8" id="KW-1185">Reference proteome</keyword>
<dbReference type="InterPro" id="IPR012340">
    <property type="entry name" value="NA-bd_OB-fold"/>
</dbReference>
<feature type="binding site" evidence="4">
    <location>
        <position position="298"/>
    </location>
    <ligand>
        <name>S-adenosyl-L-methionine</name>
        <dbReference type="ChEBI" id="CHEBI:59789"/>
    </ligand>
</feature>
<feature type="binding site" evidence="4">
    <location>
        <position position="322"/>
    </location>
    <ligand>
        <name>S-adenosyl-L-methionine</name>
        <dbReference type="ChEBI" id="CHEBI:59789"/>
    </ligand>
</feature>
<dbReference type="GO" id="GO:0070475">
    <property type="term" value="P:rRNA base methylation"/>
    <property type="evidence" value="ECO:0007669"/>
    <property type="project" value="TreeGrafter"/>
</dbReference>
<dbReference type="AlphaFoldDB" id="A0A839RRD2"/>
<feature type="binding site" evidence="4">
    <location>
        <position position="365"/>
    </location>
    <ligand>
        <name>S-adenosyl-L-methionine</name>
        <dbReference type="ChEBI" id="CHEBI:59789"/>
    </ligand>
</feature>
<proteinExistence type="inferred from homology"/>
<comment type="caution">
    <text evidence="7">The sequence shown here is derived from an EMBL/GenBank/DDBJ whole genome shotgun (WGS) entry which is preliminary data.</text>
</comment>
<dbReference type="OrthoDB" id="9804590at2"/>
<feature type="compositionally biased region" description="Basic and acidic residues" evidence="5">
    <location>
        <begin position="217"/>
        <end position="226"/>
    </location>
</feature>
<dbReference type="InterPro" id="IPR010280">
    <property type="entry name" value="U5_MeTrfase_fam"/>
</dbReference>
<dbReference type="Proteomes" id="UP000567922">
    <property type="component" value="Unassembled WGS sequence"/>
</dbReference>
<evidence type="ECO:0000256" key="3">
    <source>
        <dbReference type="ARBA" id="ARBA00022691"/>
    </source>
</evidence>
<dbReference type="GO" id="GO:0070041">
    <property type="term" value="F:rRNA (uridine-C5-)-methyltransferase activity"/>
    <property type="evidence" value="ECO:0007669"/>
    <property type="project" value="TreeGrafter"/>
</dbReference>
<feature type="domain" description="TRAM" evidence="6">
    <location>
        <begin position="6"/>
        <end position="65"/>
    </location>
</feature>
<evidence type="ECO:0000259" key="6">
    <source>
        <dbReference type="PROSITE" id="PS50926"/>
    </source>
</evidence>
<feature type="active site" description="Nucleophile" evidence="4">
    <location>
        <position position="392"/>
    </location>
</feature>
<accession>A0A839RRD2</accession>
<evidence type="ECO:0000256" key="1">
    <source>
        <dbReference type="ARBA" id="ARBA00022603"/>
    </source>
</evidence>
<organism evidence="7 8">
    <name type="scientific">Hoyosella altamirensis</name>
    <dbReference type="NCBI Taxonomy" id="616997"/>
    <lineage>
        <taxon>Bacteria</taxon>
        <taxon>Bacillati</taxon>
        <taxon>Actinomycetota</taxon>
        <taxon>Actinomycetes</taxon>
        <taxon>Mycobacteriales</taxon>
        <taxon>Hoyosellaceae</taxon>
        <taxon>Hoyosella</taxon>
    </lineage>
</organism>
<evidence type="ECO:0000313" key="8">
    <source>
        <dbReference type="Proteomes" id="UP000567922"/>
    </source>
</evidence>
<dbReference type="PROSITE" id="PS50926">
    <property type="entry name" value="TRAM"/>
    <property type="match status" value="1"/>
</dbReference>
<evidence type="ECO:0000256" key="4">
    <source>
        <dbReference type="PROSITE-ProRule" id="PRU01024"/>
    </source>
</evidence>
<dbReference type="Gene3D" id="3.40.50.150">
    <property type="entry name" value="Vaccinia Virus protein VP39"/>
    <property type="match status" value="1"/>
</dbReference>
<evidence type="ECO:0000256" key="5">
    <source>
        <dbReference type="SAM" id="MobiDB-lite"/>
    </source>
</evidence>
<comment type="similarity">
    <text evidence="4">Belongs to the class I-like SAM-binding methyltransferase superfamily. RNA M5U methyltransferase family.</text>
</comment>
<dbReference type="EMBL" id="JACHWS010000003">
    <property type="protein sequence ID" value="MBB3038431.1"/>
    <property type="molecule type" value="Genomic_DNA"/>
</dbReference>
<dbReference type="PANTHER" id="PTHR11061">
    <property type="entry name" value="RNA M5U METHYLTRANSFERASE"/>
    <property type="match status" value="1"/>
</dbReference>